<dbReference type="RefSeq" id="WP_066163172.1">
    <property type="nucleotide sequence ID" value="NZ_CP136137.1"/>
</dbReference>
<evidence type="ECO:0000259" key="3">
    <source>
        <dbReference type="Pfam" id="PF11350"/>
    </source>
</evidence>
<organism evidence="4 5">
    <name type="scientific">Gordonia hydrophobica</name>
    <dbReference type="NCBI Taxonomy" id="40516"/>
    <lineage>
        <taxon>Bacteria</taxon>
        <taxon>Bacillati</taxon>
        <taxon>Actinomycetota</taxon>
        <taxon>Actinomycetes</taxon>
        <taxon>Mycobacteriales</taxon>
        <taxon>Gordoniaceae</taxon>
        <taxon>Gordonia</taxon>
    </lineage>
</organism>
<protein>
    <submittedName>
        <fullName evidence="4">DUF3152 domain-containing protein</fullName>
    </submittedName>
</protein>
<feature type="domain" description="DUF3152" evidence="3">
    <location>
        <begin position="122"/>
        <end position="326"/>
    </location>
</feature>
<feature type="compositionally biased region" description="Pro residues" evidence="1">
    <location>
        <begin position="1"/>
        <end position="10"/>
    </location>
</feature>
<feature type="region of interest" description="Disordered" evidence="1">
    <location>
        <begin position="1"/>
        <end position="44"/>
    </location>
</feature>
<proteinExistence type="predicted"/>
<sequence length="328" mass="36277">MTGTPQPGPQRPRRPRPDQPLRARWDPTADSGRPRSERVERRKRSAVARFVSAYGWRAYAIPVLAILTVVLLVLTVRNGDQPTAETTAAGDDVRNTHVQEETTPIGAPTGDIQEEALPAGALPDGGAYTRKGEKVYRTVRGTGEKLGTGNQVYTYSVEVERGIDTQQYGGDRTFAKLVDATLANPKSWIGDGKVSFRRVDSGEPDLRISLSSTDTARELCGYQIKLETSCYYPPDARVVLNEARWVRGAQAFEGDDLTYRQYLINHEVGHGIGYEKHQPCKQNGALAPIMMQQTFGTANSQIMALDPEMKDVDRSLVCKPNAWPYPTK</sequence>
<evidence type="ECO:0000256" key="1">
    <source>
        <dbReference type="SAM" id="MobiDB-lite"/>
    </source>
</evidence>
<keyword evidence="2" id="KW-0812">Transmembrane</keyword>
<reference evidence="4 5" key="1">
    <citation type="journal article" date="2023" name="Virus Evol.">
        <title>Computational host range prediction-The good, the bad, and the ugly.</title>
        <authorList>
            <person name="Howell A.A."/>
            <person name="Versoza C.J."/>
            <person name="Pfeifer S.P."/>
        </authorList>
    </citation>
    <scope>NUCLEOTIDE SEQUENCE [LARGE SCALE GENOMIC DNA]</scope>
    <source>
        <strain evidence="4 5">1610/1b</strain>
    </source>
</reference>
<dbReference type="Proteomes" id="UP001479933">
    <property type="component" value="Chromosome"/>
</dbReference>
<dbReference type="EMBL" id="CP136137">
    <property type="protein sequence ID" value="WYY06004.1"/>
    <property type="molecule type" value="Genomic_DNA"/>
</dbReference>
<dbReference type="SUPFAM" id="SSF55486">
    <property type="entry name" value="Metalloproteases ('zincins'), catalytic domain"/>
    <property type="match status" value="1"/>
</dbReference>
<keyword evidence="2" id="KW-0472">Membrane</keyword>
<keyword evidence="2" id="KW-1133">Transmembrane helix</keyword>
<feature type="transmembrane region" description="Helical" evidence="2">
    <location>
        <begin position="51"/>
        <end position="74"/>
    </location>
</feature>
<feature type="compositionally biased region" description="Basic and acidic residues" evidence="1">
    <location>
        <begin position="15"/>
        <end position="40"/>
    </location>
</feature>
<dbReference type="InterPro" id="IPR022603">
    <property type="entry name" value="DUF3152"/>
</dbReference>
<evidence type="ECO:0000313" key="5">
    <source>
        <dbReference type="Proteomes" id="UP001479933"/>
    </source>
</evidence>
<evidence type="ECO:0000313" key="4">
    <source>
        <dbReference type="EMBL" id="WYY06004.1"/>
    </source>
</evidence>
<keyword evidence="5" id="KW-1185">Reference proteome</keyword>
<gene>
    <name evidence="4" type="ORF">RVF87_13040</name>
</gene>
<dbReference type="Pfam" id="PF11350">
    <property type="entry name" value="DUF3152"/>
    <property type="match status" value="1"/>
</dbReference>
<evidence type="ECO:0000256" key="2">
    <source>
        <dbReference type="SAM" id="Phobius"/>
    </source>
</evidence>
<name>A0ABZ2TWZ3_9ACTN</name>
<accession>A0ABZ2TWZ3</accession>